<dbReference type="PROSITE" id="PS51465">
    <property type="entry name" value="KAZAL_2"/>
    <property type="match status" value="1"/>
</dbReference>
<dbReference type="AlphaFoldDB" id="A0A9J7DJ92"/>
<evidence type="ECO:0000259" key="3">
    <source>
        <dbReference type="PROSITE" id="PS51465"/>
    </source>
</evidence>
<dbReference type="OrthoDB" id="8070080at2759"/>
<evidence type="ECO:0000256" key="2">
    <source>
        <dbReference type="SAM" id="SignalP"/>
    </source>
</evidence>
<evidence type="ECO:0000313" key="5">
    <source>
        <dbReference type="RefSeq" id="XP_019893137.2"/>
    </source>
</evidence>
<dbReference type="Gene3D" id="3.30.60.30">
    <property type="match status" value="1"/>
</dbReference>
<feature type="region of interest" description="Disordered" evidence="1">
    <location>
        <begin position="204"/>
        <end position="241"/>
    </location>
</feature>
<reference evidence="5" key="1">
    <citation type="submission" date="2025-08" db="UniProtKB">
        <authorList>
            <consortium name="RefSeq"/>
        </authorList>
    </citation>
    <scope>IDENTIFICATION</scope>
    <source>
        <strain evidence="5">Aabys</strain>
        <tissue evidence="5">Whole body</tissue>
    </source>
</reference>
<protein>
    <submittedName>
        <fullName evidence="5">Uncharacterized protein LOC109613014</fullName>
    </submittedName>
</protein>
<gene>
    <name evidence="5" type="primary">LOC109613014</name>
</gene>
<feature type="signal peptide" evidence="2">
    <location>
        <begin position="1"/>
        <end position="19"/>
    </location>
</feature>
<sequence>MLKVVLPLLVLLGSTSVHSKPFNLDDCGPQVCASYGGEKRVFTNMCELLNEIETTGVDWNFEELNECSDQVRACTKEYDPVCGFAGFEFRTFPNECIMDQESEETGIVWQNIYSGECEEFSNFPPSPVGPPVYDGTTGVGQSEPVVSPPKSRFHNNVNNTFNAAYVEGNYFNGPVHNYYGIILPPYNQLPLPDDDDDVFGDIDFTGGDYFPDDDVEGVPTEGEDVEEDDDDEEEDSTNKSIKIGGNAFTSVVDAVKYISAFTKELLSYLQGLKGK</sequence>
<evidence type="ECO:0000313" key="4">
    <source>
        <dbReference type="Proteomes" id="UP001652621"/>
    </source>
</evidence>
<dbReference type="Pfam" id="PF00050">
    <property type="entry name" value="Kazal_1"/>
    <property type="match status" value="1"/>
</dbReference>
<dbReference type="VEuPathDB" id="VectorBase:MDOMA2_000283"/>
<keyword evidence="2" id="KW-0732">Signal</keyword>
<dbReference type="InterPro" id="IPR002350">
    <property type="entry name" value="Kazal_dom"/>
</dbReference>
<dbReference type="Proteomes" id="UP001652621">
    <property type="component" value="Unplaced"/>
</dbReference>
<name>A0A9J7DJ92_MUSDO</name>
<dbReference type="RefSeq" id="XP_019893137.2">
    <property type="nucleotide sequence ID" value="XM_020037578.2"/>
</dbReference>
<dbReference type="CDD" id="cd00104">
    <property type="entry name" value="KAZAL_FS"/>
    <property type="match status" value="1"/>
</dbReference>
<organism evidence="4 5">
    <name type="scientific">Musca domestica</name>
    <name type="common">House fly</name>
    <dbReference type="NCBI Taxonomy" id="7370"/>
    <lineage>
        <taxon>Eukaryota</taxon>
        <taxon>Metazoa</taxon>
        <taxon>Ecdysozoa</taxon>
        <taxon>Arthropoda</taxon>
        <taxon>Hexapoda</taxon>
        <taxon>Insecta</taxon>
        <taxon>Pterygota</taxon>
        <taxon>Neoptera</taxon>
        <taxon>Endopterygota</taxon>
        <taxon>Diptera</taxon>
        <taxon>Brachycera</taxon>
        <taxon>Muscomorpha</taxon>
        <taxon>Muscoidea</taxon>
        <taxon>Muscidae</taxon>
        <taxon>Musca</taxon>
    </lineage>
</organism>
<keyword evidence="4" id="KW-1185">Reference proteome</keyword>
<dbReference type="GeneID" id="109613014"/>
<dbReference type="KEGG" id="mde:109613014"/>
<proteinExistence type="predicted"/>
<dbReference type="SMART" id="SM00280">
    <property type="entry name" value="KAZAL"/>
    <property type="match status" value="1"/>
</dbReference>
<feature type="compositionally biased region" description="Acidic residues" evidence="1">
    <location>
        <begin position="210"/>
        <end position="235"/>
    </location>
</feature>
<accession>A0A9J7DJ92</accession>
<dbReference type="InterPro" id="IPR036058">
    <property type="entry name" value="Kazal_dom_sf"/>
</dbReference>
<dbReference type="SUPFAM" id="SSF100895">
    <property type="entry name" value="Kazal-type serine protease inhibitors"/>
    <property type="match status" value="1"/>
</dbReference>
<feature type="domain" description="Kazal-like" evidence="3">
    <location>
        <begin position="61"/>
        <end position="119"/>
    </location>
</feature>
<evidence type="ECO:0000256" key="1">
    <source>
        <dbReference type="SAM" id="MobiDB-lite"/>
    </source>
</evidence>
<feature type="chain" id="PRO_5047315072" evidence="2">
    <location>
        <begin position="20"/>
        <end position="275"/>
    </location>
</feature>